<comment type="caution">
    <text evidence="1">The sequence shown here is derived from an EMBL/GenBank/DDBJ whole genome shotgun (WGS) entry which is preliminary data.</text>
</comment>
<reference evidence="1 2" key="1">
    <citation type="submission" date="2022-12" db="EMBL/GenBank/DDBJ databases">
        <title>Chromosome-level genome of Tegillarca granosa.</title>
        <authorList>
            <person name="Kim J."/>
        </authorList>
    </citation>
    <scope>NUCLEOTIDE SEQUENCE [LARGE SCALE GENOMIC DNA]</scope>
    <source>
        <strain evidence="1">Teg-2019</strain>
        <tissue evidence="1">Adductor muscle</tissue>
    </source>
</reference>
<proteinExistence type="predicted"/>
<evidence type="ECO:0000313" key="2">
    <source>
        <dbReference type="Proteomes" id="UP001217089"/>
    </source>
</evidence>
<organism evidence="1 2">
    <name type="scientific">Tegillarca granosa</name>
    <name type="common">Malaysian cockle</name>
    <name type="synonym">Anadara granosa</name>
    <dbReference type="NCBI Taxonomy" id="220873"/>
    <lineage>
        <taxon>Eukaryota</taxon>
        <taxon>Metazoa</taxon>
        <taxon>Spiralia</taxon>
        <taxon>Lophotrochozoa</taxon>
        <taxon>Mollusca</taxon>
        <taxon>Bivalvia</taxon>
        <taxon>Autobranchia</taxon>
        <taxon>Pteriomorphia</taxon>
        <taxon>Arcoida</taxon>
        <taxon>Arcoidea</taxon>
        <taxon>Arcidae</taxon>
        <taxon>Tegillarca</taxon>
    </lineage>
</organism>
<dbReference type="EMBL" id="JARBDR010000640">
    <property type="protein sequence ID" value="KAJ8310406.1"/>
    <property type="molecule type" value="Genomic_DNA"/>
</dbReference>
<protein>
    <submittedName>
        <fullName evidence="1">Uncharacterized protein</fullName>
    </submittedName>
</protein>
<name>A0ABQ9F2H9_TEGGR</name>
<gene>
    <name evidence="1" type="ORF">KUTeg_012271</name>
</gene>
<sequence length="114" mass="13077">MRKVLKITNLGPRGILEAIKNIHEVTTASEITEMLKGFHDVSVLYFIRGSSYVIGYFKGSDVQINNNKDRVIETRNKLQEIIQFLEIKYNDDFEIRSVDLSTKCLGYTCVTKTV</sequence>
<accession>A0ABQ9F2H9</accession>
<keyword evidence="2" id="KW-1185">Reference proteome</keyword>
<dbReference type="Proteomes" id="UP001217089">
    <property type="component" value="Unassembled WGS sequence"/>
</dbReference>
<evidence type="ECO:0000313" key="1">
    <source>
        <dbReference type="EMBL" id="KAJ8310406.1"/>
    </source>
</evidence>